<accession>A0ABU3R488</accession>
<dbReference type="RefSeq" id="WP_315948141.1">
    <property type="nucleotide sequence ID" value="NZ_JAWCUA010000010.1"/>
</dbReference>
<dbReference type="Pfam" id="PF13302">
    <property type="entry name" value="Acetyltransf_3"/>
    <property type="match status" value="1"/>
</dbReference>
<evidence type="ECO:0000259" key="1">
    <source>
        <dbReference type="Pfam" id="PF13302"/>
    </source>
</evidence>
<feature type="domain" description="N-acetyltransferase" evidence="1">
    <location>
        <begin position="18"/>
        <end position="155"/>
    </location>
</feature>
<gene>
    <name evidence="2" type="ORF">RT723_16150</name>
</gene>
<name>A0ABU3R488_9GAMM</name>
<proteinExistence type="predicted"/>
<dbReference type="EC" id="2.-.-.-" evidence="2"/>
<keyword evidence="3" id="KW-1185">Reference proteome</keyword>
<dbReference type="Proteomes" id="UP001257914">
    <property type="component" value="Unassembled WGS sequence"/>
</dbReference>
<dbReference type="InterPro" id="IPR000182">
    <property type="entry name" value="GNAT_dom"/>
</dbReference>
<dbReference type="PANTHER" id="PTHR43610">
    <property type="entry name" value="BLL6696 PROTEIN"/>
    <property type="match status" value="1"/>
</dbReference>
<dbReference type="Gene3D" id="3.40.630.30">
    <property type="match status" value="1"/>
</dbReference>
<dbReference type="PANTHER" id="PTHR43610:SF1">
    <property type="entry name" value="N-ACETYLTRANSFERASE DOMAIN-CONTAINING PROTEIN"/>
    <property type="match status" value="1"/>
</dbReference>
<keyword evidence="2" id="KW-0808">Transferase</keyword>
<dbReference type="GO" id="GO:0016740">
    <property type="term" value="F:transferase activity"/>
    <property type="evidence" value="ECO:0007669"/>
    <property type="project" value="UniProtKB-KW"/>
</dbReference>
<reference evidence="2 3" key="1">
    <citation type="submission" date="2023-10" db="EMBL/GenBank/DDBJ databases">
        <title>Psychrosphaera aquimaarina strain SW33 isolated from seawater.</title>
        <authorList>
            <person name="Bayburt H."/>
            <person name="Kim J.M."/>
            <person name="Choi B.J."/>
            <person name="Jeon C.O."/>
        </authorList>
    </citation>
    <scope>NUCLEOTIDE SEQUENCE [LARGE SCALE GENOMIC DNA]</scope>
    <source>
        <strain evidence="2 3">KCTC 52743</strain>
    </source>
</reference>
<sequence length="197" mass="22298">MTTPWLVETTLTSDLVSMVPLRLEHAEALVEAASDGELWNLWYTSVPSADTVHRYIEKALQQQQDGTALPFVIIENATQTVVGCTRICNAVEQHKRVEIGYTWYAKRVQRTAVNRQCKLLLLQLAFEQLNCIAVEFRTHWHNVKSRAAIAGLGAKQDAVLRNHQIGLDGTIRDTVVFSIIESEWPVVKQSLSFKVKR</sequence>
<dbReference type="InterPro" id="IPR016181">
    <property type="entry name" value="Acyl_CoA_acyltransferase"/>
</dbReference>
<comment type="caution">
    <text evidence="2">The sequence shown here is derived from an EMBL/GenBank/DDBJ whole genome shotgun (WGS) entry which is preliminary data.</text>
</comment>
<evidence type="ECO:0000313" key="2">
    <source>
        <dbReference type="EMBL" id="MDU0114495.1"/>
    </source>
</evidence>
<dbReference type="EMBL" id="JAWCUA010000010">
    <property type="protein sequence ID" value="MDU0114495.1"/>
    <property type="molecule type" value="Genomic_DNA"/>
</dbReference>
<organism evidence="2 3">
    <name type="scientific">Psychrosphaera aquimarina</name>
    <dbReference type="NCBI Taxonomy" id="2044854"/>
    <lineage>
        <taxon>Bacteria</taxon>
        <taxon>Pseudomonadati</taxon>
        <taxon>Pseudomonadota</taxon>
        <taxon>Gammaproteobacteria</taxon>
        <taxon>Alteromonadales</taxon>
        <taxon>Pseudoalteromonadaceae</taxon>
        <taxon>Psychrosphaera</taxon>
    </lineage>
</organism>
<evidence type="ECO:0000313" key="3">
    <source>
        <dbReference type="Proteomes" id="UP001257914"/>
    </source>
</evidence>
<dbReference type="SUPFAM" id="SSF55729">
    <property type="entry name" value="Acyl-CoA N-acyltransferases (Nat)"/>
    <property type="match status" value="1"/>
</dbReference>
<protein>
    <submittedName>
        <fullName evidence="2">GNAT family protein</fullName>
        <ecNumber evidence="2">2.-.-.-</ecNumber>
    </submittedName>
</protein>